<dbReference type="EMBL" id="FOYZ01000005">
    <property type="protein sequence ID" value="SFR77428.1"/>
    <property type="molecule type" value="Genomic_DNA"/>
</dbReference>
<accession>A0A1I6JEK2</accession>
<reference evidence="1 2" key="1">
    <citation type="submission" date="2016-10" db="EMBL/GenBank/DDBJ databases">
        <authorList>
            <person name="de Groot N.N."/>
        </authorList>
    </citation>
    <scope>NUCLEOTIDE SEQUENCE [LARGE SCALE GENOMIC DNA]</scope>
    <source>
        <strain evidence="1 2">743A</strain>
    </source>
</reference>
<proteinExistence type="predicted"/>
<gene>
    <name evidence="1" type="ORF">SAMN05661086_01619</name>
</gene>
<evidence type="ECO:0000313" key="1">
    <source>
        <dbReference type="EMBL" id="SFR77428.1"/>
    </source>
</evidence>
<organism evidence="1 2">
    <name type="scientific">Anaeromicropila populeti</name>
    <dbReference type="NCBI Taxonomy" id="37658"/>
    <lineage>
        <taxon>Bacteria</taxon>
        <taxon>Bacillati</taxon>
        <taxon>Bacillota</taxon>
        <taxon>Clostridia</taxon>
        <taxon>Lachnospirales</taxon>
        <taxon>Lachnospiraceae</taxon>
        <taxon>Anaeromicropila</taxon>
    </lineage>
</organism>
<dbReference type="Proteomes" id="UP000199659">
    <property type="component" value="Unassembled WGS sequence"/>
</dbReference>
<sequence>MTECIRKMQEKDNGYYPHLSDFVEKQSTEFNLNSILEKMQKEYDKDRREVYSEQVIAIIKDTIKLCMQIVQSRGIEE</sequence>
<dbReference type="STRING" id="37658.SAMN05661086_01619"/>
<name>A0A1I6JEK2_9FIRM</name>
<evidence type="ECO:0000313" key="2">
    <source>
        <dbReference type="Proteomes" id="UP000199659"/>
    </source>
</evidence>
<protein>
    <submittedName>
        <fullName evidence="1">Uncharacterized protein</fullName>
    </submittedName>
</protein>
<dbReference type="AlphaFoldDB" id="A0A1I6JEK2"/>
<keyword evidence="2" id="KW-1185">Reference proteome</keyword>